<keyword evidence="3 5" id="KW-0732">Signal</keyword>
<feature type="coiled-coil region" evidence="4">
    <location>
        <begin position="132"/>
        <end position="159"/>
    </location>
</feature>
<dbReference type="SUPFAM" id="SSF49842">
    <property type="entry name" value="TNF-like"/>
    <property type="match status" value="1"/>
</dbReference>
<evidence type="ECO:0000256" key="4">
    <source>
        <dbReference type="SAM" id="Coils"/>
    </source>
</evidence>
<keyword evidence="8" id="KW-1185">Reference proteome</keyword>
<dbReference type="InterPro" id="IPR050822">
    <property type="entry name" value="Cerebellin_Synaptic_Org"/>
</dbReference>
<name>A0ABD3TLM5_SINWO</name>
<dbReference type="GO" id="GO:0005576">
    <property type="term" value="C:extracellular region"/>
    <property type="evidence" value="ECO:0007669"/>
    <property type="project" value="UniProtKB-SubCell"/>
</dbReference>
<keyword evidence="2" id="KW-0964">Secreted</keyword>
<dbReference type="SMART" id="SM00110">
    <property type="entry name" value="C1Q"/>
    <property type="match status" value="1"/>
</dbReference>
<keyword evidence="4" id="KW-0175">Coiled coil</keyword>
<dbReference type="AlphaFoldDB" id="A0ABD3TLM5"/>
<dbReference type="PANTHER" id="PTHR22923">
    <property type="entry name" value="CEREBELLIN-RELATED"/>
    <property type="match status" value="1"/>
</dbReference>
<evidence type="ECO:0000256" key="1">
    <source>
        <dbReference type="ARBA" id="ARBA00004613"/>
    </source>
</evidence>
<dbReference type="InterPro" id="IPR001073">
    <property type="entry name" value="C1q_dom"/>
</dbReference>
<feature type="signal peptide" evidence="5">
    <location>
        <begin position="1"/>
        <end position="21"/>
    </location>
</feature>
<dbReference type="InterPro" id="IPR008983">
    <property type="entry name" value="Tumour_necrosis_fac-like_dom"/>
</dbReference>
<evidence type="ECO:0000256" key="2">
    <source>
        <dbReference type="ARBA" id="ARBA00022525"/>
    </source>
</evidence>
<evidence type="ECO:0000313" key="8">
    <source>
        <dbReference type="Proteomes" id="UP001634394"/>
    </source>
</evidence>
<dbReference type="PANTHER" id="PTHR22923:SF116">
    <property type="entry name" value="C1Q DOMAIN-CONTAINING PROTEIN"/>
    <property type="match status" value="1"/>
</dbReference>
<dbReference type="PRINTS" id="PR00007">
    <property type="entry name" value="COMPLEMNTC1Q"/>
</dbReference>
<evidence type="ECO:0000313" key="7">
    <source>
        <dbReference type="EMBL" id="KAL3837208.1"/>
    </source>
</evidence>
<organism evidence="7 8">
    <name type="scientific">Sinanodonta woodiana</name>
    <name type="common">Chinese pond mussel</name>
    <name type="synonym">Anodonta woodiana</name>
    <dbReference type="NCBI Taxonomy" id="1069815"/>
    <lineage>
        <taxon>Eukaryota</taxon>
        <taxon>Metazoa</taxon>
        <taxon>Spiralia</taxon>
        <taxon>Lophotrochozoa</taxon>
        <taxon>Mollusca</taxon>
        <taxon>Bivalvia</taxon>
        <taxon>Autobranchia</taxon>
        <taxon>Heteroconchia</taxon>
        <taxon>Palaeoheterodonta</taxon>
        <taxon>Unionida</taxon>
        <taxon>Unionoidea</taxon>
        <taxon>Unionidae</taxon>
        <taxon>Unioninae</taxon>
        <taxon>Sinanodonta</taxon>
    </lineage>
</organism>
<sequence length="378" mass="41827">MKVLHSFLVFALCTFTKGANALGIDYSEMNNSYLRSQEIQTSLERTIDIAKSIIQSMDLKLLEAHKYIGMLEDKLKVCGQNNMLTEQLEMKPTPAHDASTDTIMQIVEEKLIKSEHNQLRHSESVTRKLVSLENRLSNIDELEAKIHKAESAISRVEAELDKNMKVLEYKPVAINQKPSGYDIAQNASGSDVEMSTITKDNSDNDVIVDQWNDILENEINHVYSAQARDGATGIFRGFRAAADDRVAFRVSGISRYDGHYIGERIVFASVDYNEGSGYDMNSGTFTCPTTGTYFFTATIGSISSVGISATLKMDGVAKMSLYAGYHLQGDNMSTAVTIAHCRVGQSVWMEVSNGDHLGGWESMSGFLIWPEIASSLIN</sequence>
<comment type="caution">
    <text evidence="7">The sequence shown here is derived from an EMBL/GenBank/DDBJ whole genome shotgun (WGS) entry which is preliminary data.</text>
</comment>
<accession>A0ABD3TLM5</accession>
<dbReference type="Pfam" id="PF00386">
    <property type="entry name" value="C1q"/>
    <property type="match status" value="1"/>
</dbReference>
<gene>
    <name evidence="7" type="ORF">ACJMK2_022579</name>
</gene>
<dbReference type="Gene3D" id="2.60.120.40">
    <property type="match status" value="1"/>
</dbReference>
<evidence type="ECO:0000259" key="6">
    <source>
        <dbReference type="PROSITE" id="PS50871"/>
    </source>
</evidence>
<comment type="subcellular location">
    <subcellularLocation>
        <location evidence="1">Secreted</location>
    </subcellularLocation>
</comment>
<feature type="domain" description="C1q" evidence="6">
    <location>
        <begin position="241"/>
        <end position="378"/>
    </location>
</feature>
<dbReference type="Proteomes" id="UP001634394">
    <property type="component" value="Unassembled WGS sequence"/>
</dbReference>
<protein>
    <recommendedName>
        <fullName evidence="6">C1q domain-containing protein</fullName>
    </recommendedName>
</protein>
<proteinExistence type="predicted"/>
<dbReference type="EMBL" id="JBJQND010000018">
    <property type="protein sequence ID" value="KAL3837208.1"/>
    <property type="molecule type" value="Genomic_DNA"/>
</dbReference>
<reference evidence="7 8" key="1">
    <citation type="submission" date="2024-11" db="EMBL/GenBank/DDBJ databases">
        <title>Chromosome-level genome assembly of the freshwater bivalve Anodonta woodiana.</title>
        <authorList>
            <person name="Chen X."/>
        </authorList>
    </citation>
    <scope>NUCLEOTIDE SEQUENCE [LARGE SCALE GENOMIC DNA]</scope>
    <source>
        <strain evidence="7">MN2024</strain>
        <tissue evidence="7">Gills</tissue>
    </source>
</reference>
<evidence type="ECO:0000256" key="3">
    <source>
        <dbReference type="ARBA" id="ARBA00022729"/>
    </source>
</evidence>
<dbReference type="PROSITE" id="PS50871">
    <property type="entry name" value="C1Q"/>
    <property type="match status" value="1"/>
</dbReference>
<feature type="chain" id="PRO_5044829650" description="C1q domain-containing protein" evidence="5">
    <location>
        <begin position="22"/>
        <end position="378"/>
    </location>
</feature>
<evidence type="ECO:0000256" key="5">
    <source>
        <dbReference type="SAM" id="SignalP"/>
    </source>
</evidence>